<name>A0ABV4BCY8_9GAMM</name>
<comment type="pathway">
    <text evidence="4 16">Cofactor biosynthesis; coenzyme A biosynthesis; CoA from (R)-pantothenate: step 1/5.</text>
</comment>
<dbReference type="Gene3D" id="3.30.420.40">
    <property type="match status" value="2"/>
</dbReference>
<keyword evidence="13 16" id="KW-0173">Coenzyme A biosynthesis</keyword>
<comment type="caution">
    <text evidence="17">The sequence shown here is derived from an EMBL/GenBank/DDBJ whole genome shotgun (WGS) entry which is preliminary data.</text>
</comment>
<comment type="cofactor">
    <cofactor evidence="2">
        <name>K(+)</name>
        <dbReference type="ChEBI" id="CHEBI:29103"/>
    </cofactor>
</comment>
<evidence type="ECO:0000256" key="14">
    <source>
        <dbReference type="ARBA" id="ARBA00038036"/>
    </source>
</evidence>
<gene>
    <name evidence="16" type="primary">coaX</name>
    <name evidence="17" type="ORF">ABC977_04565</name>
</gene>
<feature type="binding site" evidence="16">
    <location>
        <begin position="6"/>
        <end position="13"/>
    </location>
    <ligand>
        <name>ATP</name>
        <dbReference type="ChEBI" id="CHEBI:30616"/>
    </ligand>
</feature>
<organism evidence="17 18">
    <name type="scientific">Thioalkalicoccus limnaeus</name>
    <dbReference type="NCBI Taxonomy" id="120681"/>
    <lineage>
        <taxon>Bacteria</taxon>
        <taxon>Pseudomonadati</taxon>
        <taxon>Pseudomonadota</taxon>
        <taxon>Gammaproteobacteria</taxon>
        <taxon>Chromatiales</taxon>
        <taxon>Chromatiaceae</taxon>
        <taxon>Thioalkalicoccus</taxon>
    </lineage>
</organism>
<keyword evidence="18" id="KW-1185">Reference proteome</keyword>
<evidence type="ECO:0000256" key="7">
    <source>
        <dbReference type="ARBA" id="ARBA00022490"/>
    </source>
</evidence>
<evidence type="ECO:0000256" key="9">
    <source>
        <dbReference type="ARBA" id="ARBA00022741"/>
    </source>
</evidence>
<dbReference type="Pfam" id="PF03309">
    <property type="entry name" value="Pan_kinase"/>
    <property type="match status" value="1"/>
</dbReference>
<dbReference type="NCBIfam" id="TIGR00671">
    <property type="entry name" value="baf"/>
    <property type="match status" value="1"/>
</dbReference>
<dbReference type="EMBL" id="JBDKXB010000004">
    <property type="protein sequence ID" value="MEY6431679.1"/>
    <property type="molecule type" value="Genomic_DNA"/>
</dbReference>
<feature type="active site" description="Proton acceptor" evidence="16">
    <location>
        <position position="102"/>
    </location>
</feature>
<dbReference type="SUPFAM" id="SSF53067">
    <property type="entry name" value="Actin-like ATPase domain"/>
    <property type="match status" value="2"/>
</dbReference>
<evidence type="ECO:0000256" key="12">
    <source>
        <dbReference type="ARBA" id="ARBA00022958"/>
    </source>
</evidence>
<keyword evidence="8 16" id="KW-0808">Transferase</keyword>
<evidence type="ECO:0000256" key="6">
    <source>
        <dbReference type="ARBA" id="ARBA00012102"/>
    </source>
</evidence>
<evidence type="ECO:0000256" key="13">
    <source>
        <dbReference type="ARBA" id="ARBA00022993"/>
    </source>
</evidence>
<protein>
    <recommendedName>
        <fullName evidence="15 16">Type III pantothenate kinase</fullName>
        <ecNumber evidence="6 16">2.7.1.33</ecNumber>
    </recommendedName>
    <alternativeName>
        <fullName evidence="16">PanK-III</fullName>
    </alternativeName>
    <alternativeName>
        <fullName evidence="16">Pantothenic acid kinase</fullName>
    </alternativeName>
</protein>
<evidence type="ECO:0000256" key="10">
    <source>
        <dbReference type="ARBA" id="ARBA00022777"/>
    </source>
</evidence>
<feature type="binding site" evidence="16">
    <location>
        <position position="122"/>
    </location>
    <ligand>
        <name>K(+)</name>
        <dbReference type="ChEBI" id="CHEBI:29103"/>
    </ligand>
</feature>
<dbReference type="HAMAP" id="MF_01274">
    <property type="entry name" value="Pantothen_kinase_3"/>
    <property type="match status" value="1"/>
</dbReference>
<keyword evidence="12 16" id="KW-0630">Potassium</keyword>
<keyword evidence="9 16" id="KW-0547">Nucleotide-binding</keyword>
<feature type="binding site" evidence="16">
    <location>
        <position position="93"/>
    </location>
    <ligand>
        <name>substrate</name>
    </ligand>
</feature>
<dbReference type="InterPro" id="IPR043129">
    <property type="entry name" value="ATPase_NBD"/>
</dbReference>
<keyword evidence="11 16" id="KW-0067">ATP-binding</keyword>
<sequence>MKLLLDVGNTSLRWVELRDGRLGEVRAVRHFGGVPIDLHADWDDLDPPDQIILASVAGEDLTASVARVCQSRWGLTPMSVRVSDGVFGVTVAYEDPSRLGVDRWLALIGAHADFPGDTLILDAGTAVTFDRLRADGRHLGGLILPGRELMRDSLSRGTRIPRGAPTTGAPGPWATDTGAAIDNGIRLAPAALAIYLLRAFADEIGPAPQLLVTGGDAETLLPLLPATARWVPDLVFRGIRRLA</sequence>
<proteinExistence type="inferred from homology"/>
<dbReference type="InterPro" id="IPR004619">
    <property type="entry name" value="Type_III_PanK"/>
</dbReference>
<evidence type="ECO:0000256" key="15">
    <source>
        <dbReference type="ARBA" id="ARBA00040883"/>
    </source>
</evidence>
<comment type="cofactor">
    <cofactor evidence="16">
        <name>NH4(+)</name>
        <dbReference type="ChEBI" id="CHEBI:28938"/>
    </cofactor>
    <cofactor evidence="16">
        <name>K(+)</name>
        <dbReference type="ChEBI" id="CHEBI:29103"/>
    </cofactor>
    <text evidence="16">A monovalent cation. Ammonium or potassium.</text>
</comment>
<dbReference type="EC" id="2.7.1.33" evidence="6 16"/>
<dbReference type="PANTHER" id="PTHR34265">
    <property type="entry name" value="TYPE III PANTOTHENATE KINASE"/>
    <property type="match status" value="1"/>
</dbReference>
<dbReference type="GO" id="GO:0004594">
    <property type="term" value="F:pantothenate kinase activity"/>
    <property type="evidence" value="ECO:0007669"/>
    <property type="project" value="UniProtKB-EC"/>
</dbReference>
<evidence type="ECO:0000256" key="2">
    <source>
        <dbReference type="ARBA" id="ARBA00001958"/>
    </source>
</evidence>
<keyword evidence="7 16" id="KW-0963">Cytoplasm</keyword>
<evidence type="ECO:0000256" key="4">
    <source>
        <dbReference type="ARBA" id="ARBA00005225"/>
    </source>
</evidence>
<comment type="subcellular location">
    <subcellularLocation>
        <location evidence="3 16">Cytoplasm</location>
    </subcellularLocation>
</comment>
<evidence type="ECO:0000256" key="1">
    <source>
        <dbReference type="ARBA" id="ARBA00001206"/>
    </source>
</evidence>
<reference evidence="17 18" key="1">
    <citation type="submission" date="2024-05" db="EMBL/GenBank/DDBJ databases">
        <title>Genome Sequence and Characterization of the New Strain Purple Sulfur Bacterium of Genus Thioalkalicoccus.</title>
        <authorList>
            <person name="Bryantseva I.A."/>
            <person name="Kyndt J.A."/>
            <person name="Imhoff J.F."/>
        </authorList>
    </citation>
    <scope>NUCLEOTIDE SEQUENCE [LARGE SCALE GENOMIC DNA]</scope>
    <source>
        <strain evidence="17 18">Um2</strain>
    </source>
</reference>
<evidence type="ECO:0000256" key="8">
    <source>
        <dbReference type="ARBA" id="ARBA00022679"/>
    </source>
</evidence>
<evidence type="ECO:0000313" key="17">
    <source>
        <dbReference type="EMBL" id="MEY6431679.1"/>
    </source>
</evidence>
<feature type="binding site" evidence="16">
    <location>
        <begin position="100"/>
        <end position="103"/>
    </location>
    <ligand>
        <name>substrate</name>
    </ligand>
</feature>
<feature type="binding site" evidence="16">
    <location>
        <position position="177"/>
    </location>
    <ligand>
        <name>substrate</name>
    </ligand>
</feature>
<evidence type="ECO:0000256" key="16">
    <source>
        <dbReference type="HAMAP-Rule" id="MF_01274"/>
    </source>
</evidence>
<accession>A0ABV4BCY8</accession>
<evidence type="ECO:0000256" key="11">
    <source>
        <dbReference type="ARBA" id="ARBA00022840"/>
    </source>
</evidence>
<keyword evidence="16" id="KW-0479">Metal-binding</keyword>
<evidence type="ECO:0000313" key="18">
    <source>
        <dbReference type="Proteomes" id="UP001564408"/>
    </source>
</evidence>
<comment type="similarity">
    <text evidence="14 16">Belongs to the type III pantothenate kinase family.</text>
</comment>
<comment type="subunit">
    <text evidence="5 16">Homodimer.</text>
</comment>
<dbReference type="RefSeq" id="WP_369666062.1">
    <property type="nucleotide sequence ID" value="NZ_JBDKXB010000004.1"/>
</dbReference>
<comment type="function">
    <text evidence="16">Catalyzes the phosphorylation of pantothenate (Pan), the first step in CoA biosynthesis.</text>
</comment>
<dbReference type="CDD" id="cd24015">
    <property type="entry name" value="ASKHA_NBD_PanK-III"/>
    <property type="match status" value="1"/>
</dbReference>
<evidence type="ECO:0000256" key="5">
    <source>
        <dbReference type="ARBA" id="ARBA00011738"/>
    </source>
</evidence>
<dbReference type="PANTHER" id="PTHR34265:SF1">
    <property type="entry name" value="TYPE III PANTOTHENATE KINASE"/>
    <property type="match status" value="1"/>
</dbReference>
<keyword evidence="10 16" id="KW-0418">Kinase</keyword>
<dbReference type="Proteomes" id="UP001564408">
    <property type="component" value="Unassembled WGS sequence"/>
</dbReference>
<comment type="catalytic activity">
    <reaction evidence="1 16">
        <text>(R)-pantothenate + ATP = (R)-4'-phosphopantothenate + ADP + H(+)</text>
        <dbReference type="Rhea" id="RHEA:16373"/>
        <dbReference type="ChEBI" id="CHEBI:10986"/>
        <dbReference type="ChEBI" id="CHEBI:15378"/>
        <dbReference type="ChEBI" id="CHEBI:29032"/>
        <dbReference type="ChEBI" id="CHEBI:30616"/>
        <dbReference type="ChEBI" id="CHEBI:456216"/>
        <dbReference type="EC" id="2.7.1.33"/>
    </reaction>
</comment>
<feature type="binding site" evidence="16">
    <location>
        <position position="125"/>
    </location>
    <ligand>
        <name>ATP</name>
        <dbReference type="ChEBI" id="CHEBI:30616"/>
    </ligand>
</feature>
<evidence type="ECO:0000256" key="3">
    <source>
        <dbReference type="ARBA" id="ARBA00004496"/>
    </source>
</evidence>